<reference evidence="8 9" key="1">
    <citation type="journal article" date="2012" name="Eukaryot. Cell">
        <title>Draft genome sequence of CBS 2479, the standard type strain of Trichosporon asahii.</title>
        <authorList>
            <person name="Yang R.Y."/>
            <person name="Li H.T."/>
            <person name="Zhu H."/>
            <person name="Zhou G.P."/>
            <person name="Wang M."/>
            <person name="Wang L."/>
        </authorList>
    </citation>
    <scope>NUCLEOTIDE SEQUENCE [LARGE SCALE GENOMIC DNA]</scope>
    <source>
        <strain evidence="9">ATCC 90039 / CBS 2479 / JCM 2466 / KCTC 7840 / NCYC 2677 / UAMH 7654</strain>
    </source>
</reference>
<feature type="compositionally biased region" description="Acidic residues" evidence="6">
    <location>
        <begin position="134"/>
        <end position="148"/>
    </location>
</feature>
<dbReference type="Pfam" id="PF01138">
    <property type="entry name" value="RNase_PH"/>
    <property type="match status" value="1"/>
</dbReference>
<dbReference type="RefSeq" id="XP_014180807.1">
    <property type="nucleotide sequence ID" value="XM_014325332.1"/>
</dbReference>
<comment type="similarity">
    <text evidence="2">Belongs to the RNase PH family.</text>
</comment>
<dbReference type="InterPro" id="IPR027408">
    <property type="entry name" value="PNPase/RNase_PH_dom_sf"/>
</dbReference>
<dbReference type="PANTHER" id="PTHR11953">
    <property type="entry name" value="EXOSOME COMPLEX COMPONENT"/>
    <property type="match status" value="1"/>
</dbReference>
<feature type="domain" description="Exoribonuclease phosphorolytic" evidence="7">
    <location>
        <begin position="11"/>
        <end position="178"/>
    </location>
</feature>
<dbReference type="PANTHER" id="PTHR11953:SF1">
    <property type="entry name" value="EXOSOME COMPLEX COMPONENT RRP46"/>
    <property type="match status" value="1"/>
</dbReference>
<dbReference type="GO" id="GO:0034475">
    <property type="term" value="P:U4 snRNA 3'-end processing"/>
    <property type="evidence" value="ECO:0007669"/>
    <property type="project" value="TreeGrafter"/>
</dbReference>
<dbReference type="InterPro" id="IPR001247">
    <property type="entry name" value="ExoRNase_PH_dom1"/>
</dbReference>
<dbReference type="GO" id="GO:0071028">
    <property type="term" value="P:nuclear mRNA surveillance"/>
    <property type="evidence" value="ECO:0007669"/>
    <property type="project" value="TreeGrafter"/>
</dbReference>
<keyword evidence="3" id="KW-0698">rRNA processing</keyword>
<evidence type="ECO:0000256" key="1">
    <source>
        <dbReference type="ARBA" id="ARBA00004123"/>
    </source>
</evidence>
<evidence type="ECO:0000256" key="2">
    <source>
        <dbReference type="ARBA" id="ARBA00006678"/>
    </source>
</evidence>
<dbReference type="SUPFAM" id="SSF54211">
    <property type="entry name" value="Ribosomal protein S5 domain 2-like"/>
    <property type="match status" value="1"/>
</dbReference>
<dbReference type="GO" id="GO:0006364">
    <property type="term" value="P:rRNA processing"/>
    <property type="evidence" value="ECO:0007669"/>
    <property type="project" value="UniProtKB-KW"/>
</dbReference>
<keyword evidence="4" id="KW-0271">Exosome</keyword>
<dbReference type="Proteomes" id="UP000002748">
    <property type="component" value="Unassembled WGS sequence"/>
</dbReference>
<dbReference type="GO" id="GO:0000176">
    <property type="term" value="C:nuclear exosome (RNase complex)"/>
    <property type="evidence" value="ECO:0007669"/>
    <property type="project" value="UniProtKB-ARBA"/>
</dbReference>
<dbReference type="OrthoDB" id="27298at2759"/>
<dbReference type="InterPro" id="IPR050080">
    <property type="entry name" value="RNase_PH"/>
</dbReference>
<accession>J4UCE4</accession>
<dbReference type="GO" id="GO:0005730">
    <property type="term" value="C:nucleolus"/>
    <property type="evidence" value="ECO:0007669"/>
    <property type="project" value="TreeGrafter"/>
</dbReference>
<dbReference type="GO" id="GO:0000177">
    <property type="term" value="C:cytoplasmic exosome (RNase complex)"/>
    <property type="evidence" value="ECO:0007669"/>
    <property type="project" value="TreeGrafter"/>
</dbReference>
<comment type="caution">
    <text evidence="8">The sequence shown here is derived from an EMBL/GenBank/DDBJ whole genome shotgun (WGS) entry which is preliminary data.</text>
</comment>
<evidence type="ECO:0000313" key="9">
    <source>
        <dbReference type="Proteomes" id="UP000002748"/>
    </source>
</evidence>
<dbReference type="GO" id="GO:0071051">
    <property type="term" value="P:poly(A)-dependent snoRNA 3'-end processing"/>
    <property type="evidence" value="ECO:0007669"/>
    <property type="project" value="TreeGrafter"/>
</dbReference>
<dbReference type="GO" id="GO:0016075">
    <property type="term" value="P:rRNA catabolic process"/>
    <property type="evidence" value="ECO:0007669"/>
    <property type="project" value="TreeGrafter"/>
</dbReference>
<dbReference type="InterPro" id="IPR036345">
    <property type="entry name" value="ExoRNase_PH_dom2_sf"/>
</dbReference>
<name>J4UCE4_TRIAS</name>
<proteinExistence type="inferred from homology"/>
<protein>
    <recommendedName>
        <fullName evidence="7">Exoribonuclease phosphorolytic domain-containing protein</fullName>
    </recommendedName>
</protein>
<sequence>MRSDGRQDDSLRPLQVRLGELSRADGSGRFSFGPSAALASFTGPTEIRLREEQLSQATLELVHRPLEGVAGVQSRALEDSLSAVFEPLLNLRAFPRSLCQIVVQGLAPAPAAYPSSSPFGAPSQRNGWPRDSNAEADEDEDMDGETKEEEVASPLAGYSFSARAAALNAASLATLHAGSVGLRAFPIAVSLALNTDGDLLVDPTLDEETGAQARFGFGWAFGAGISSKKDDADEEAELVWAEAEGDFSKQEFDAARDLSRRKAEEVLDFVKEKVGEYFEQ</sequence>
<dbReference type="EMBL" id="ALBS01000196">
    <property type="protein sequence ID" value="EJT48660.1"/>
    <property type="molecule type" value="Genomic_DNA"/>
</dbReference>
<organism evidence="8 9">
    <name type="scientific">Trichosporon asahii var. asahii (strain ATCC 90039 / CBS 2479 / JCM 2466 / KCTC 7840 / NBRC 103889/ NCYC 2677 / UAMH 7654)</name>
    <name type="common">Yeast</name>
    <dbReference type="NCBI Taxonomy" id="1186058"/>
    <lineage>
        <taxon>Eukaryota</taxon>
        <taxon>Fungi</taxon>
        <taxon>Dikarya</taxon>
        <taxon>Basidiomycota</taxon>
        <taxon>Agaricomycotina</taxon>
        <taxon>Tremellomycetes</taxon>
        <taxon>Trichosporonales</taxon>
        <taxon>Trichosporonaceae</taxon>
        <taxon>Trichosporon</taxon>
    </lineage>
</organism>
<dbReference type="GO" id="GO:0003723">
    <property type="term" value="F:RNA binding"/>
    <property type="evidence" value="ECO:0007669"/>
    <property type="project" value="TreeGrafter"/>
</dbReference>
<dbReference type="VEuPathDB" id="FungiDB:A1Q1_02387"/>
<dbReference type="KEGG" id="tasa:A1Q1_02387"/>
<evidence type="ECO:0000256" key="4">
    <source>
        <dbReference type="ARBA" id="ARBA00022835"/>
    </source>
</evidence>
<dbReference type="AlphaFoldDB" id="J4UCE4"/>
<evidence type="ECO:0000313" key="8">
    <source>
        <dbReference type="EMBL" id="EJT48660.1"/>
    </source>
</evidence>
<evidence type="ECO:0000259" key="7">
    <source>
        <dbReference type="Pfam" id="PF01138"/>
    </source>
</evidence>
<dbReference type="Gene3D" id="3.30.230.70">
    <property type="entry name" value="GHMP Kinase, N-terminal domain"/>
    <property type="match status" value="1"/>
</dbReference>
<dbReference type="SUPFAM" id="SSF55666">
    <property type="entry name" value="Ribonuclease PH domain 2-like"/>
    <property type="match status" value="1"/>
</dbReference>
<dbReference type="InterPro" id="IPR020568">
    <property type="entry name" value="Ribosomal_Su5_D2-typ_SF"/>
</dbReference>
<evidence type="ECO:0000256" key="5">
    <source>
        <dbReference type="ARBA" id="ARBA00023242"/>
    </source>
</evidence>
<feature type="compositionally biased region" description="Low complexity" evidence="6">
    <location>
        <begin position="114"/>
        <end position="123"/>
    </location>
</feature>
<evidence type="ECO:0000256" key="3">
    <source>
        <dbReference type="ARBA" id="ARBA00022552"/>
    </source>
</evidence>
<gene>
    <name evidence="8" type="ORF">A1Q1_02387</name>
</gene>
<feature type="region of interest" description="Disordered" evidence="6">
    <location>
        <begin position="114"/>
        <end position="152"/>
    </location>
</feature>
<dbReference type="GeneID" id="25985901"/>
<keyword evidence="5" id="KW-0539">Nucleus</keyword>
<comment type="subcellular location">
    <subcellularLocation>
        <location evidence="1">Nucleus</location>
    </subcellularLocation>
</comment>
<dbReference type="HOGENOM" id="CLU_063514_2_0_1"/>
<evidence type="ECO:0000256" key="6">
    <source>
        <dbReference type="SAM" id="MobiDB-lite"/>
    </source>
</evidence>